<evidence type="ECO:0000313" key="2">
    <source>
        <dbReference type="Proteomes" id="UP000005384"/>
    </source>
</evidence>
<dbReference type="RefSeq" id="WP_006778774.1">
    <property type="nucleotide sequence ID" value="NZ_CP040506.1"/>
</dbReference>
<dbReference type="Proteomes" id="UP000005384">
    <property type="component" value="Unassembled WGS sequence"/>
</dbReference>
<dbReference type="PATRIC" id="fig|742737.3.peg.783"/>
<evidence type="ECO:0000313" key="1">
    <source>
        <dbReference type="EMBL" id="EHI61173.1"/>
    </source>
</evidence>
<dbReference type="AlphaFoldDB" id="G5IB66"/>
<protein>
    <submittedName>
        <fullName evidence="1">Uncharacterized protein</fullName>
    </submittedName>
</protein>
<sequence>MDECRIYHRLDLVIYLVDTVTGAFITTRQVEFYRDGEILPAVCKESGIYAFLNLEEGDFTLTVKVEGYREREVKVVREALSRTAPILWVSMVPGDDYPQKMLIHTIAGTMKGIEDICAVACGGWQMRIREFEKKTNTVKLFNPHGCLLYPVRYGIINQEKKTFEMVTVKEQISGEEIRISGPYIADRDNNYPLGRIVDGYVKDGRYILCLRRDVESYLVRWTVRSHVSYREWNMRGDAWKALDGKGGILWDK</sequence>
<dbReference type="EMBL" id="ADLN01000006">
    <property type="protein sequence ID" value="EHI61173.1"/>
    <property type="molecule type" value="Genomic_DNA"/>
</dbReference>
<keyword evidence="2" id="KW-1185">Reference proteome</keyword>
<comment type="caution">
    <text evidence="1">The sequence shown here is derived from an EMBL/GenBank/DDBJ whole genome shotgun (WGS) entry which is preliminary data.</text>
</comment>
<dbReference type="HOGENOM" id="CLU_1101700_0_0_9"/>
<gene>
    <name evidence="1" type="ORF">HMPREF9473_00788</name>
</gene>
<name>G5IB66_9FIRM</name>
<organism evidence="1 2">
    <name type="scientific">Hungatella hathewayi WAL-18680</name>
    <dbReference type="NCBI Taxonomy" id="742737"/>
    <lineage>
        <taxon>Bacteria</taxon>
        <taxon>Bacillati</taxon>
        <taxon>Bacillota</taxon>
        <taxon>Clostridia</taxon>
        <taxon>Lachnospirales</taxon>
        <taxon>Lachnospiraceae</taxon>
        <taxon>Hungatella</taxon>
    </lineage>
</organism>
<reference evidence="1 2" key="1">
    <citation type="submission" date="2011-08" db="EMBL/GenBank/DDBJ databases">
        <title>The Genome Sequence of Clostridium hathewayi WAL-18680.</title>
        <authorList>
            <consortium name="The Broad Institute Genome Sequencing Platform"/>
            <person name="Earl A."/>
            <person name="Ward D."/>
            <person name="Feldgarden M."/>
            <person name="Gevers D."/>
            <person name="Finegold S.M."/>
            <person name="Summanen P.H."/>
            <person name="Molitoris D.R."/>
            <person name="Song M."/>
            <person name="Daigneault M."/>
            <person name="Allen-Vercoe E."/>
            <person name="Young S.K."/>
            <person name="Zeng Q."/>
            <person name="Gargeya S."/>
            <person name="Fitzgerald M."/>
            <person name="Haas B."/>
            <person name="Abouelleil A."/>
            <person name="Alvarado L."/>
            <person name="Arachchi H.M."/>
            <person name="Berlin A."/>
            <person name="Brown A."/>
            <person name="Chapman S.B."/>
            <person name="Chen Z."/>
            <person name="Dunbar C."/>
            <person name="Freedman E."/>
            <person name="Gearin G."/>
            <person name="Gellesch M."/>
            <person name="Goldberg J."/>
            <person name="Griggs A."/>
            <person name="Gujja S."/>
            <person name="Heiman D."/>
            <person name="Howarth C."/>
            <person name="Larson L."/>
            <person name="Lui A."/>
            <person name="MacDonald P.J.P."/>
            <person name="Montmayeur A."/>
            <person name="Murphy C."/>
            <person name="Neiman D."/>
            <person name="Pearson M."/>
            <person name="Priest M."/>
            <person name="Roberts A."/>
            <person name="Saif S."/>
            <person name="Shea T."/>
            <person name="Shenoy N."/>
            <person name="Sisk P."/>
            <person name="Stolte C."/>
            <person name="Sykes S."/>
            <person name="Wortman J."/>
            <person name="Nusbaum C."/>
            <person name="Birren B."/>
        </authorList>
    </citation>
    <scope>NUCLEOTIDE SEQUENCE [LARGE SCALE GENOMIC DNA]</scope>
    <source>
        <strain evidence="1 2">WAL-18680</strain>
    </source>
</reference>
<accession>G5IB66</accession>
<proteinExistence type="predicted"/>